<organism evidence="11 12">
    <name type="scientific">Dreissena polymorpha</name>
    <name type="common">Zebra mussel</name>
    <name type="synonym">Mytilus polymorpha</name>
    <dbReference type="NCBI Taxonomy" id="45954"/>
    <lineage>
        <taxon>Eukaryota</taxon>
        <taxon>Metazoa</taxon>
        <taxon>Spiralia</taxon>
        <taxon>Lophotrochozoa</taxon>
        <taxon>Mollusca</taxon>
        <taxon>Bivalvia</taxon>
        <taxon>Autobranchia</taxon>
        <taxon>Heteroconchia</taxon>
        <taxon>Euheterodonta</taxon>
        <taxon>Imparidentia</taxon>
        <taxon>Neoheterodontei</taxon>
        <taxon>Myida</taxon>
        <taxon>Dreissenoidea</taxon>
        <taxon>Dreissenidae</taxon>
        <taxon>Dreissena</taxon>
    </lineage>
</organism>
<comment type="subcellular location">
    <subcellularLocation>
        <location evidence="1">Membrane</location>
    </subcellularLocation>
</comment>
<evidence type="ECO:0000256" key="5">
    <source>
        <dbReference type="ARBA" id="ARBA00023170"/>
    </source>
</evidence>
<feature type="compositionally biased region" description="Basic and acidic residues" evidence="8">
    <location>
        <begin position="238"/>
        <end position="254"/>
    </location>
</feature>
<keyword evidence="9" id="KW-1133">Transmembrane helix</keyword>
<dbReference type="PROSITE" id="PS50050">
    <property type="entry name" value="TNFR_NGFR_2"/>
    <property type="match status" value="1"/>
</dbReference>
<evidence type="ECO:0000256" key="2">
    <source>
        <dbReference type="ARBA" id="ARBA00022737"/>
    </source>
</evidence>
<feature type="region of interest" description="Disordered" evidence="8">
    <location>
        <begin position="397"/>
        <end position="475"/>
    </location>
</feature>
<evidence type="ECO:0000259" key="10">
    <source>
        <dbReference type="PROSITE" id="PS50050"/>
    </source>
</evidence>
<feature type="disulfide bond" evidence="7">
    <location>
        <begin position="65"/>
        <end position="78"/>
    </location>
</feature>
<name>A0A9D4MTQ1_DREPO</name>
<dbReference type="InterPro" id="IPR001368">
    <property type="entry name" value="TNFR/NGFR_Cys_rich_reg"/>
</dbReference>
<reference evidence="11" key="1">
    <citation type="journal article" date="2019" name="bioRxiv">
        <title>The Genome of the Zebra Mussel, Dreissena polymorpha: A Resource for Invasive Species Research.</title>
        <authorList>
            <person name="McCartney M.A."/>
            <person name="Auch B."/>
            <person name="Kono T."/>
            <person name="Mallez S."/>
            <person name="Zhang Y."/>
            <person name="Obille A."/>
            <person name="Becker A."/>
            <person name="Abrahante J.E."/>
            <person name="Garbe J."/>
            <person name="Badalamenti J.P."/>
            <person name="Herman A."/>
            <person name="Mangelson H."/>
            <person name="Liachko I."/>
            <person name="Sullivan S."/>
            <person name="Sone E.D."/>
            <person name="Koren S."/>
            <person name="Silverstein K.A.T."/>
            <person name="Beckman K.B."/>
            <person name="Gohl D.M."/>
        </authorList>
    </citation>
    <scope>NUCLEOTIDE SEQUENCE</scope>
    <source>
        <strain evidence="11">Duluth1</strain>
        <tissue evidence="11">Whole animal</tissue>
    </source>
</reference>
<feature type="transmembrane region" description="Helical" evidence="9">
    <location>
        <begin position="278"/>
        <end position="301"/>
    </location>
</feature>
<feature type="compositionally biased region" description="Polar residues" evidence="8">
    <location>
        <begin position="401"/>
        <end position="415"/>
    </location>
</feature>
<evidence type="ECO:0000256" key="6">
    <source>
        <dbReference type="ARBA" id="ARBA00023180"/>
    </source>
</evidence>
<keyword evidence="5" id="KW-0675">Receptor</keyword>
<dbReference type="Gene3D" id="2.10.50.10">
    <property type="entry name" value="Tumor Necrosis Factor Receptor, subunit A, domain 2"/>
    <property type="match status" value="2"/>
</dbReference>
<evidence type="ECO:0000313" key="11">
    <source>
        <dbReference type="EMBL" id="KAH3883160.1"/>
    </source>
</evidence>
<gene>
    <name evidence="11" type="ORF">DPMN_007110</name>
</gene>
<dbReference type="PANTHER" id="PTHR46330:SF6">
    <property type="entry name" value="HEMATOPOIETIC DEATH RECEPTOR-RELATED"/>
    <property type="match status" value="1"/>
</dbReference>
<dbReference type="SMART" id="SM00208">
    <property type="entry name" value="TNFR"/>
    <property type="match status" value="2"/>
</dbReference>
<dbReference type="EMBL" id="JAIWYP010000001">
    <property type="protein sequence ID" value="KAH3883160.1"/>
    <property type="molecule type" value="Genomic_DNA"/>
</dbReference>
<dbReference type="PANTHER" id="PTHR46330">
    <property type="entry name" value="TUMOR NECROSIS FACTOR RECEPTOR SUPERFAMILY MEMBER 10B"/>
    <property type="match status" value="1"/>
</dbReference>
<evidence type="ECO:0000256" key="3">
    <source>
        <dbReference type="ARBA" id="ARBA00023136"/>
    </source>
</evidence>
<feature type="region of interest" description="Disordered" evidence="8">
    <location>
        <begin position="203"/>
        <end position="275"/>
    </location>
</feature>
<accession>A0A9D4MTQ1</accession>
<proteinExistence type="predicted"/>
<keyword evidence="12" id="KW-1185">Reference proteome</keyword>
<dbReference type="Pfam" id="PF00020">
    <property type="entry name" value="TNFR_c6"/>
    <property type="match status" value="2"/>
</dbReference>
<dbReference type="GO" id="GO:0016020">
    <property type="term" value="C:membrane"/>
    <property type="evidence" value="ECO:0007669"/>
    <property type="project" value="UniProtKB-SubCell"/>
</dbReference>
<reference evidence="11" key="2">
    <citation type="submission" date="2020-11" db="EMBL/GenBank/DDBJ databases">
        <authorList>
            <person name="McCartney M.A."/>
            <person name="Auch B."/>
            <person name="Kono T."/>
            <person name="Mallez S."/>
            <person name="Becker A."/>
            <person name="Gohl D.M."/>
            <person name="Silverstein K.A.T."/>
            <person name="Koren S."/>
            <person name="Bechman K.B."/>
            <person name="Herman A."/>
            <person name="Abrahante J.E."/>
            <person name="Garbe J."/>
        </authorList>
    </citation>
    <scope>NUCLEOTIDE SEQUENCE</scope>
    <source>
        <strain evidence="11">Duluth1</strain>
        <tissue evidence="11">Whole animal</tissue>
    </source>
</reference>
<keyword evidence="4 7" id="KW-1015">Disulfide bond</keyword>
<feature type="disulfide bond" evidence="7">
    <location>
        <begin position="47"/>
        <end position="62"/>
    </location>
</feature>
<feature type="region of interest" description="Disordered" evidence="8">
    <location>
        <begin position="341"/>
        <end position="380"/>
    </location>
</feature>
<dbReference type="SUPFAM" id="SSF57586">
    <property type="entry name" value="TNF receptor-like"/>
    <property type="match status" value="2"/>
</dbReference>
<keyword evidence="6" id="KW-0325">Glycoprotein</keyword>
<dbReference type="InterPro" id="IPR052491">
    <property type="entry name" value="TNFRSF10"/>
</dbReference>
<feature type="compositionally biased region" description="Polar residues" evidence="8">
    <location>
        <begin position="216"/>
        <end position="230"/>
    </location>
</feature>
<feature type="repeat" description="TNFR-Cys" evidence="7">
    <location>
        <begin position="46"/>
        <end position="86"/>
    </location>
</feature>
<feature type="domain" description="TNFR-Cys" evidence="10">
    <location>
        <begin position="46"/>
        <end position="86"/>
    </location>
</feature>
<feature type="compositionally biased region" description="Basic and acidic residues" evidence="8">
    <location>
        <begin position="445"/>
        <end position="461"/>
    </location>
</feature>
<evidence type="ECO:0000256" key="1">
    <source>
        <dbReference type="ARBA" id="ARBA00004370"/>
    </source>
</evidence>
<evidence type="ECO:0000313" key="12">
    <source>
        <dbReference type="Proteomes" id="UP000828390"/>
    </source>
</evidence>
<evidence type="ECO:0000256" key="8">
    <source>
        <dbReference type="SAM" id="MobiDB-lite"/>
    </source>
</evidence>
<evidence type="ECO:0000256" key="4">
    <source>
        <dbReference type="ARBA" id="ARBA00023157"/>
    </source>
</evidence>
<keyword evidence="3 9" id="KW-0472">Membrane</keyword>
<dbReference type="Proteomes" id="UP000828390">
    <property type="component" value="Unassembled WGS sequence"/>
</dbReference>
<protein>
    <recommendedName>
        <fullName evidence="10">TNFR-Cys domain-containing protein</fullName>
    </recommendedName>
</protein>
<keyword evidence="9" id="KW-0812">Transmembrane</keyword>
<evidence type="ECO:0000256" key="7">
    <source>
        <dbReference type="PROSITE-ProRule" id="PRU00206"/>
    </source>
</evidence>
<comment type="caution">
    <text evidence="11">The sequence shown here is derived from an EMBL/GenBank/DDBJ whole genome shotgun (WGS) entry which is preliminary data.</text>
</comment>
<dbReference type="CDD" id="cd00185">
    <property type="entry name" value="TNFRSF"/>
    <property type="match status" value="1"/>
</dbReference>
<feature type="disulfide bond" evidence="7">
    <location>
        <begin position="68"/>
        <end position="86"/>
    </location>
</feature>
<dbReference type="AlphaFoldDB" id="A0A9D4MTQ1"/>
<sequence>MDDYALYLMQEVYSVAHGDAKSCRQCKPGYHVSIRCKATHDTVCKPCSKGFFTHSYNVFDKCLRCSKCTAGEFVLRECTKHSDTICVPCSEASDVMHDAKYARECWDDNQKDQPLEESEHGIQLTDGDNDHNGIYESSGEHTLVEDVHAWLKSEKLEGSGETPDHDEVDNATYAVIRGDGHEVSMTTESTPIEEIIIPEGGTVLESDSGKREPESVISSRVPSSTNTTSPAIILEDESGTKLDDTGNLPEREVYVTRNGDQPHTGASKRNNNESISGASTGVVVTVGLVAALVFFALGFLASRYWSRRRERTFNVLEAERRNGAPVECIEFKDETTFSRKNHYDDINGQTAAKSPPNPTNGTPLVRESVQPTHAQPPPTIVARDGVWAGFSISRNSSSGSLILQPQEQETATSKSPVRPQSEIRYIDDEEVVETDRLLPPQASIESDHSVQRLSDEKDRMLLSDGTPNNGVGKAS</sequence>
<keyword evidence="2" id="KW-0677">Repeat</keyword>
<evidence type="ECO:0000256" key="9">
    <source>
        <dbReference type="SAM" id="Phobius"/>
    </source>
</evidence>